<organism evidence="12 13">
    <name type="scientific">Sulfurimonas aquatica</name>
    <dbReference type="NCBI Taxonomy" id="2672570"/>
    <lineage>
        <taxon>Bacteria</taxon>
        <taxon>Pseudomonadati</taxon>
        <taxon>Campylobacterota</taxon>
        <taxon>Epsilonproteobacteria</taxon>
        <taxon>Campylobacterales</taxon>
        <taxon>Sulfurimonadaceae</taxon>
        <taxon>Sulfurimonas</taxon>
    </lineage>
</organism>
<evidence type="ECO:0000256" key="3">
    <source>
        <dbReference type="ARBA" id="ARBA00022449"/>
    </source>
</evidence>
<dbReference type="Gene3D" id="1.20.1530.20">
    <property type="match status" value="1"/>
</dbReference>
<name>A0A975GCR5_9BACT</name>
<feature type="transmembrane region" description="Helical" evidence="10">
    <location>
        <begin position="6"/>
        <end position="22"/>
    </location>
</feature>
<keyword evidence="8" id="KW-0406">Ion transport</keyword>
<feature type="domain" description="RCK N-terminal" evidence="11">
    <location>
        <begin position="403"/>
        <end position="520"/>
    </location>
</feature>
<keyword evidence="5 10" id="KW-0812">Transmembrane</keyword>
<feature type="transmembrane region" description="Helical" evidence="10">
    <location>
        <begin position="183"/>
        <end position="201"/>
    </location>
</feature>
<dbReference type="GO" id="GO:1902600">
    <property type="term" value="P:proton transmembrane transport"/>
    <property type="evidence" value="ECO:0007669"/>
    <property type="project" value="InterPro"/>
</dbReference>
<dbReference type="Pfam" id="PF02254">
    <property type="entry name" value="TrkA_N"/>
    <property type="match status" value="1"/>
</dbReference>
<sequence>METLLLAIFTTIFIATLLNIFFKKYNISHILGYIFTGTIISYLFDFNTLKIDSLDLVGEFGIVFLMFTIGLELSFKKMKKMKEILLLNGALQLLLSVLIFFPLAFYMFKLDITSSIIIALAFSLSSTAIVLPYLKQSKDSYTPYGKRSIGILIFQDISVIPILLLITFLSYGVAGANVSLLEVIVKTVLALVFIVLFILFIGDKVVDFLLEFAAKTQIEEIFLGAIFAIVLGMAVLMHTIGFTYSLGAFIAGVLIADTKFAMKVESDILSYKDLLLSIFFFSVGTKIDIVYLFSNLHTVLSIFILVTLVKIVIIYFIIKRKSDTNTAMKTALALAQVGAFSFVIFDLAASNQLITHDIANFLFLVTFVSMIVTPFVLNNIYKLSSYFQKEFFESDVITPIDNKNHVIIVGFGTLGKAVAKELHKKKIDFIIISDNLQHVLLARRINFLAYFGHLNKRPVMESLKVEECSSVIITTQNEYKKNIIAQSVKNYYKKVNIIIKIDTDEEGQHFKNMKNIDFINSNHELSSRLVELSLKYLK</sequence>
<evidence type="ECO:0000313" key="12">
    <source>
        <dbReference type="EMBL" id="QSZ41900.1"/>
    </source>
</evidence>
<feature type="transmembrane region" description="Helical" evidence="10">
    <location>
        <begin position="221"/>
        <end position="240"/>
    </location>
</feature>
<keyword evidence="3" id="KW-0050">Antiport</keyword>
<evidence type="ECO:0000256" key="7">
    <source>
        <dbReference type="ARBA" id="ARBA00022989"/>
    </source>
</evidence>
<reference evidence="12" key="2">
    <citation type="submission" date="2021-04" db="EMBL/GenBank/DDBJ databases">
        <title>Isolation and characterization of a novel species of the genus Sulfurimonas.</title>
        <authorList>
            <person name="Fukui M."/>
        </authorList>
    </citation>
    <scope>NUCLEOTIDE SEQUENCE</scope>
    <source>
        <strain evidence="12">H1576</strain>
    </source>
</reference>
<evidence type="ECO:0000259" key="11">
    <source>
        <dbReference type="PROSITE" id="PS51201"/>
    </source>
</evidence>
<evidence type="ECO:0000256" key="1">
    <source>
        <dbReference type="ARBA" id="ARBA00004141"/>
    </source>
</evidence>
<dbReference type="KEGG" id="saqt:GJV85_07205"/>
<evidence type="ECO:0000313" key="13">
    <source>
        <dbReference type="Proteomes" id="UP000671852"/>
    </source>
</evidence>
<dbReference type="InterPro" id="IPR038770">
    <property type="entry name" value="Na+/solute_symporter_sf"/>
</dbReference>
<proteinExistence type="predicted"/>
<dbReference type="Gene3D" id="3.40.50.720">
    <property type="entry name" value="NAD(P)-binding Rossmann-like Domain"/>
    <property type="match status" value="1"/>
</dbReference>
<keyword evidence="9 10" id="KW-0472">Membrane</keyword>
<feature type="transmembrane region" description="Helical" evidence="10">
    <location>
        <begin position="299"/>
        <end position="318"/>
    </location>
</feature>
<keyword evidence="4" id="KW-0633">Potassium transport</keyword>
<dbReference type="SUPFAM" id="SSF51735">
    <property type="entry name" value="NAD(P)-binding Rossmann-fold domains"/>
    <property type="match status" value="1"/>
</dbReference>
<dbReference type="GO" id="GO:0005886">
    <property type="term" value="C:plasma membrane"/>
    <property type="evidence" value="ECO:0007669"/>
    <property type="project" value="TreeGrafter"/>
</dbReference>
<dbReference type="AlphaFoldDB" id="A0A975GCR5"/>
<reference evidence="12" key="1">
    <citation type="submission" date="2019-11" db="EMBL/GenBank/DDBJ databases">
        <authorList>
            <person name="Kojima H."/>
        </authorList>
    </citation>
    <scope>NUCLEOTIDE SEQUENCE</scope>
    <source>
        <strain evidence="12">H1576</strain>
    </source>
</reference>
<comment type="subcellular location">
    <subcellularLocation>
        <location evidence="1">Membrane</location>
        <topology evidence="1">Multi-pass membrane protein</topology>
    </subcellularLocation>
</comment>
<keyword evidence="6" id="KW-0630">Potassium</keyword>
<feature type="transmembrane region" description="Helical" evidence="10">
    <location>
        <begin position="361"/>
        <end position="381"/>
    </location>
</feature>
<dbReference type="Pfam" id="PF00999">
    <property type="entry name" value="Na_H_Exchanger"/>
    <property type="match status" value="1"/>
</dbReference>
<dbReference type="InterPro" id="IPR006153">
    <property type="entry name" value="Cation/H_exchanger_TM"/>
</dbReference>
<dbReference type="InterPro" id="IPR036291">
    <property type="entry name" value="NAD(P)-bd_dom_sf"/>
</dbReference>
<keyword evidence="13" id="KW-1185">Reference proteome</keyword>
<dbReference type="GO" id="GO:0015297">
    <property type="term" value="F:antiporter activity"/>
    <property type="evidence" value="ECO:0007669"/>
    <property type="project" value="UniProtKB-KW"/>
</dbReference>
<dbReference type="GO" id="GO:0006813">
    <property type="term" value="P:potassium ion transport"/>
    <property type="evidence" value="ECO:0007669"/>
    <property type="project" value="UniProtKB-KW"/>
</dbReference>
<accession>A0A975GCR5</accession>
<feature type="transmembrane region" description="Helical" evidence="10">
    <location>
        <begin position="85"/>
        <end position="108"/>
    </location>
</feature>
<feature type="transmembrane region" description="Helical" evidence="10">
    <location>
        <begin position="56"/>
        <end position="73"/>
    </location>
</feature>
<dbReference type="PANTHER" id="PTHR46157">
    <property type="entry name" value="K(+) EFFLUX ANTIPORTER 3, CHLOROPLASTIC"/>
    <property type="match status" value="1"/>
</dbReference>
<dbReference type="PANTHER" id="PTHR46157:SF4">
    <property type="entry name" value="K(+) EFFLUX ANTIPORTER 3, CHLOROPLASTIC"/>
    <property type="match status" value="1"/>
</dbReference>
<protein>
    <submittedName>
        <fullName evidence="12">Potassium transporter</fullName>
    </submittedName>
</protein>
<gene>
    <name evidence="12" type="ORF">GJV85_07205</name>
</gene>
<keyword evidence="7 10" id="KW-1133">Transmembrane helix</keyword>
<feature type="transmembrane region" description="Helical" evidence="10">
    <location>
        <begin position="330"/>
        <end position="349"/>
    </location>
</feature>
<evidence type="ECO:0000256" key="8">
    <source>
        <dbReference type="ARBA" id="ARBA00023065"/>
    </source>
</evidence>
<evidence type="ECO:0000256" key="2">
    <source>
        <dbReference type="ARBA" id="ARBA00022448"/>
    </source>
</evidence>
<evidence type="ECO:0000256" key="10">
    <source>
        <dbReference type="SAM" id="Phobius"/>
    </source>
</evidence>
<evidence type="ECO:0000256" key="6">
    <source>
        <dbReference type="ARBA" id="ARBA00022958"/>
    </source>
</evidence>
<dbReference type="PROSITE" id="PS51201">
    <property type="entry name" value="RCK_N"/>
    <property type="match status" value="1"/>
</dbReference>
<feature type="transmembrane region" description="Helical" evidence="10">
    <location>
        <begin position="149"/>
        <end position="171"/>
    </location>
</feature>
<dbReference type="EMBL" id="CP046072">
    <property type="protein sequence ID" value="QSZ41900.1"/>
    <property type="molecule type" value="Genomic_DNA"/>
</dbReference>
<feature type="transmembrane region" description="Helical" evidence="10">
    <location>
        <begin position="114"/>
        <end position="134"/>
    </location>
</feature>
<dbReference type="RefSeq" id="WP_207560718.1">
    <property type="nucleotide sequence ID" value="NZ_CP046072.1"/>
</dbReference>
<evidence type="ECO:0000256" key="5">
    <source>
        <dbReference type="ARBA" id="ARBA00022692"/>
    </source>
</evidence>
<keyword evidence="2" id="KW-0813">Transport</keyword>
<evidence type="ECO:0000256" key="4">
    <source>
        <dbReference type="ARBA" id="ARBA00022538"/>
    </source>
</evidence>
<dbReference type="InterPro" id="IPR003148">
    <property type="entry name" value="RCK_N"/>
</dbReference>
<feature type="transmembrane region" description="Helical" evidence="10">
    <location>
        <begin position="27"/>
        <end position="44"/>
    </location>
</feature>
<evidence type="ECO:0000256" key="9">
    <source>
        <dbReference type="ARBA" id="ARBA00023136"/>
    </source>
</evidence>
<dbReference type="Proteomes" id="UP000671852">
    <property type="component" value="Chromosome"/>
</dbReference>